<dbReference type="Proteomes" id="UP000628775">
    <property type="component" value="Unassembled WGS sequence"/>
</dbReference>
<evidence type="ECO:0000313" key="10">
    <source>
        <dbReference type="EMBL" id="GGE50636.1"/>
    </source>
</evidence>
<dbReference type="Pfam" id="PF01883">
    <property type="entry name" value="FeS_assembly_P"/>
    <property type="match status" value="1"/>
</dbReference>
<dbReference type="PANTHER" id="PTHR42961">
    <property type="entry name" value="IRON-SULFUR PROTEIN NUBPL"/>
    <property type="match status" value="1"/>
</dbReference>
<dbReference type="Gene3D" id="3.40.50.300">
    <property type="entry name" value="P-loop containing nucleotide triphosphate hydrolases"/>
    <property type="match status" value="1"/>
</dbReference>
<comment type="subunit">
    <text evidence="8">Homodimer.</text>
</comment>
<dbReference type="HAMAP" id="MF_02040">
    <property type="entry name" value="Mrp_NBP35"/>
    <property type="match status" value="1"/>
</dbReference>
<reference evidence="10" key="1">
    <citation type="journal article" date="2014" name="Int. J. Syst. Evol. Microbiol.">
        <title>Complete genome sequence of Corynebacterium casei LMG S-19264T (=DSM 44701T), isolated from a smear-ripened cheese.</title>
        <authorList>
            <consortium name="US DOE Joint Genome Institute (JGI-PGF)"/>
            <person name="Walter F."/>
            <person name="Albersmeier A."/>
            <person name="Kalinowski J."/>
            <person name="Ruckert C."/>
        </authorList>
    </citation>
    <scope>NUCLEOTIDE SEQUENCE</scope>
    <source>
        <strain evidence="10">CGMCC 1.15371</strain>
    </source>
</reference>
<dbReference type="InterPro" id="IPR000808">
    <property type="entry name" value="Mrp-like_CS"/>
</dbReference>
<gene>
    <name evidence="10" type="ORF">GCM10011391_31750</name>
</gene>
<dbReference type="GO" id="GO:0046872">
    <property type="term" value="F:metal ion binding"/>
    <property type="evidence" value="ECO:0007669"/>
    <property type="project" value="UniProtKB-KW"/>
</dbReference>
<keyword evidence="8" id="KW-0378">Hydrolase</keyword>
<protein>
    <recommendedName>
        <fullName evidence="8">Iron-sulfur cluster carrier protein</fullName>
    </recommendedName>
</protein>
<evidence type="ECO:0000256" key="8">
    <source>
        <dbReference type="HAMAP-Rule" id="MF_02040"/>
    </source>
</evidence>
<keyword evidence="11" id="KW-1185">Reference proteome</keyword>
<dbReference type="InterPro" id="IPR033756">
    <property type="entry name" value="YlxH/NBP35"/>
</dbReference>
<dbReference type="InterPro" id="IPR002744">
    <property type="entry name" value="MIP18-like"/>
</dbReference>
<dbReference type="RefSeq" id="WP_188696478.1">
    <property type="nucleotide sequence ID" value="NZ_BMIR01000018.1"/>
</dbReference>
<accession>A0A8J2YLQ8</accession>
<comment type="similarity">
    <text evidence="2">In the C-terminal section; belongs to the Mrp/NBP35 ATP-binding proteins family.</text>
</comment>
<dbReference type="GO" id="GO:0051539">
    <property type="term" value="F:4 iron, 4 sulfur cluster binding"/>
    <property type="evidence" value="ECO:0007669"/>
    <property type="project" value="TreeGrafter"/>
</dbReference>
<evidence type="ECO:0000256" key="2">
    <source>
        <dbReference type="ARBA" id="ARBA00008205"/>
    </source>
</evidence>
<keyword evidence="4 8" id="KW-0547">Nucleotide-binding</keyword>
<dbReference type="InterPro" id="IPR034904">
    <property type="entry name" value="FSCA_dom_sf"/>
</dbReference>
<dbReference type="GO" id="GO:0005524">
    <property type="term" value="F:ATP binding"/>
    <property type="evidence" value="ECO:0007669"/>
    <property type="project" value="UniProtKB-UniRule"/>
</dbReference>
<dbReference type="Pfam" id="PF10609">
    <property type="entry name" value="ParA"/>
    <property type="match status" value="1"/>
</dbReference>
<name>A0A8J2YLQ8_9BACL</name>
<comment type="function">
    <text evidence="8">Binds and transfers iron-sulfur (Fe-S) clusters to target apoproteins. Can hydrolyze ATP.</text>
</comment>
<feature type="binding site" evidence="8">
    <location>
        <begin position="119"/>
        <end position="126"/>
    </location>
    <ligand>
        <name>ATP</name>
        <dbReference type="ChEBI" id="CHEBI:30616"/>
    </ligand>
</feature>
<proteinExistence type="inferred from homology"/>
<keyword evidence="7 8" id="KW-0411">Iron-sulfur</keyword>
<dbReference type="InterPro" id="IPR027417">
    <property type="entry name" value="P-loop_NTPase"/>
</dbReference>
<evidence type="ECO:0000256" key="7">
    <source>
        <dbReference type="ARBA" id="ARBA00023014"/>
    </source>
</evidence>
<dbReference type="InterPro" id="IPR044304">
    <property type="entry name" value="NUBPL-like"/>
</dbReference>
<keyword evidence="5 8" id="KW-0067">ATP-binding</keyword>
<dbReference type="GO" id="GO:0016887">
    <property type="term" value="F:ATP hydrolysis activity"/>
    <property type="evidence" value="ECO:0007669"/>
    <property type="project" value="UniProtKB-UniRule"/>
</dbReference>
<dbReference type="PROSITE" id="PS01215">
    <property type="entry name" value="MRP"/>
    <property type="match status" value="1"/>
</dbReference>
<organism evidence="10 11">
    <name type="scientific">Pullulanibacillus camelliae</name>
    <dbReference type="NCBI Taxonomy" id="1707096"/>
    <lineage>
        <taxon>Bacteria</taxon>
        <taxon>Bacillati</taxon>
        <taxon>Bacillota</taxon>
        <taxon>Bacilli</taxon>
        <taxon>Bacillales</taxon>
        <taxon>Sporolactobacillaceae</taxon>
        <taxon>Pullulanibacillus</taxon>
    </lineage>
</organism>
<dbReference type="SUPFAM" id="SSF52540">
    <property type="entry name" value="P-loop containing nucleoside triphosphate hydrolases"/>
    <property type="match status" value="1"/>
</dbReference>
<dbReference type="InterPro" id="IPR019591">
    <property type="entry name" value="Mrp/NBP35_ATP-bd"/>
</dbReference>
<keyword evidence="3 8" id="KW-0479">Metal-binding</keyword>
<evidence type="ECO:0000256" key="3">
    <source>
        <dbReference type="ARBA" id="ARBA00022723"/>
    </source>
</evidence>
<comment type="caution">
    <text evidence="10">The sequence shown here is derived from an EMBL/GenBank/DDBJ whole genome shotgun (WGS) entry which is preliminary data.</text>
</comment>
<dbReference type="AlphaFoldDB" id="A0A8J2YLQ8"/>
<evidence type="ECO:0000259" key="9">
    <source>
        <dbReference type="Pfam" id="PF01883"/>
    </source>
</evidence>
<dbReference type="CDD" id="cd02037">
    <property type="entry name" value="Mrp_NBP35"/>
    <property type="match status" value="1"/>
</dbReference>
<dbReference type="Gene3D" id="3.30.300.130">
    <property type="entry name" value="Fe-S cluster assembly (FSCA)"/>
    <property type="match status" value="1"/>
</dbReference>
<dbReference type="GO" id="GO:0140663">
    <property type="term" value="F:ATP-dependent FeS chaperone activity"/>
    <property type="evidence" value="ECO:0007669"/>
    <property type="project" value="InterPro"/>
</dbReference>
<evidence type="ECO:0000256" key="1">
    <source>
        <dbReference type="ARBA" id="ARBA00007352"/>
    </source>
</evidence>
<reference evidence="10" key="2">
    <citation type="submission" date="2020-09" db="EMBL/GenBank/DDBJ databases">
        <authorList>
            <person name="Sun Q."/>
            <person name="Zhou Y."/>
        </authorList>
    </citation>
    <scope>NUCLEOTIDE SEQUENCE</scope>
    <source>
        <strain evidence="10">CGMCC 1.15371</strain>
    </source>
</reference>
<dbReference type="PANTHER" id="PTHR42961:SF2">
    <property type="entry name" value="IRON-SULFUR PROTEIN NUBPL"/>
    <property type="match status" value="1"/>
</dbReference>
<evidence type="ECO:0000256" key="5">
    <source>
        <dbReference type="ARBA" id="ARBA00022840"/>
    </source>
</evidence>
<dbReference type="GO" id="GO:0016226">
    <property type="term" value="P:iron-sulfur cluster assembly"/>
    <property type="evidence" value="ECO:0007669"/>
    <property type="project" value="InterPro"/>
</dbReference>
<evidence type="ECO:0000256" key="4">
    <source>
        <dbReference type="ARBA" id="ARBA00022741"/>
    </source>
</evidence>
<feature type="domain" description="MIP18 family-like" evidence="9">
    <location>
        <begin position="4"/>
        <end position="74"/>
    </location>
</feature>
<evidence type="ECO:0000256" key="6">
    <source>
        <dbReference type="ARBA" id="ARBA00023004"/>
    </source>
</evidence>
<evidence type="ECO:0000313" key="11">
    <source>
        <dbReference type="Proteomes" id="UP000628775"/>
    </source>
</evidence>
<comment type="similarity">
    <text evidence="8">Belongs to the Mrp/NBP35 ATP-binding proteins family.</text>
</comment>
<sequence>MISKDKIRQVLTTIKDPELQKSIVELDMVNTIQIDETTISLDIKLAVSSYPLKDKIEEAIKRTLLSIGADHVSVTFKAMSSTERQALTEKLKTSMTTPSGLPKLLRPGSGVTFLAITSGKGGVGKSTVTINLATAMARMGLKVGILDADLYGYSIPNMMGIQEKPIQIDHMQLPVQGHGVKVMSIGLFATENQSINWRGPILNKWIKSFIVNTYWGELDYLLIDLPPGTGDIAIDIATLIPQAKELIITTPHNVAAHVATRAGTMARYTKHDIIGVVENMSYYMEKDGSKNYLFGKGGAEKLAFKLQTEVIASIPLGKPEESLTASIYDEDSYIGEVFQSLAEDIVYVTKKHIQDNKEQTIKNLGHH</sequence>
<keyword evidence="6 8" id="KW-0408">Iron</keyword>
<comment type="similarity">
    <text evidence="1">In the N-terminal section; belongs to the MIP18 family.</text>
</comment>
<dbReference type="SUPFAM" id="SSF117916">
    <property type="entry name" value="Fe-S cluster assembly (FSCA) domain-like"/>
    <property type="match status" value="1"/>
</dbReference>
<dbReference type="EMBL" id="BMIR01000018">
    <property type="protein sequence ID" value="GGE50636.1"/>
    <property type="molecule type" value="Genomic_DNA"/>
</dbReference>